<dbReference type="Proteomes" id="UP000799118">
    <property type="component" value="Unassembled WGS sequence"/>
</dbReference>
<organism evidence="1 2">
    <name type="scientific">Gymnopus androsaceus JB14</name>
    <dbReference type="NCBI Taxonomy" id="1447944"/>
    <lineage>
        <taxon>Eukaryota</taxon>
        <taxon>Fungi</taxon>
        <taxon>Dikarya</taxon>
        <taxon>Basidiomycota</taxon>
        <taxon>Agaricomycotina</taxon>
        <taxon>Agaricomycetes</taxon>
        <taxon>Agaricomycetidae</taxon>
        <taxon>Agaricales</taxon>
        <taxon>Marasmiineae</taxon>
        <taxon>Omphalotaceae</taxon>
        <taxon>Gymnopus</taxon>
    </lineage>
</organism>
<keyword evidence="2" id="KW-1185">Reference proteome</keyword>
<name>A0A6A4IIT2_9AGAR</name>
<protein>
    <submittedName>
        <fullName evidence="1">Uncharacterized protein</fullName>
    </submittedName>
</protein>
<evidence type="ECO:0000313" key="2">
    <source>
        <dbReference type="Proteomes" id="UP000799118"/>
    </source>
</evidence>
<proteinExistence type="predicted"/>
<dbReference type="AlphaFoldDB" id="A0A6A4IIT2"/>
<reference evidence="1" key="1">
    <citation type="journal article" date="2019" name="Environ. Microbiol.">
        <title>Fungal ecological strategies reflected in gene transcription - a case study of two litter decomposers.</title>
        <authorList>
            <person name="Barbi F."/>
            <person name="Kohler A."/>
            <person name="Barry K."/>
            <person name="Baskaran P."/>
            <person name="Daum C."/>
            <person name="Fauchery L."/>
            <person name="Ihrmark K."/>
            <person name="Kuo A."/>
            <person name="LaButti K."/>
            <person name="Lipzen A."/>
            <person name="Morin E."/>
            <person name="Grigoriev I.V."/>
            <person name="Henrissat B."/>
            <person name="Lindahl B."/>
            <person name="Martin F."/>
        </authorList>
    </citation>
    <scope>NUCLEOTIDE SEQUENCE</scope>
    <source>
        <strain evidence="1">JB14</strain>
    </source>
</reference>
<accession>A0A6A4IIT2</accession>
<evidence type="ECO:0000313" key="1">
    <source>
        <dbReference type="EMBL" id="KAE9409870.1"/>
    </source>
</evidence>
<gene>
    <name evidence="1" type="ORF">BT96DRAFT_1077089</name>
</gene>
<dbReference type="EMBL" id="ML769386">
    <property type="protein sequence ID" value="KAE9409870.1"/>
    <property type="molecule type" value="Genomic_DNA"/>
</dbReference>
<sequence length="121" mass="13937">MPLRPEDIPQLANLYHQYYESQSFLHENFGLRRPLTENEWYNDVVKCYVGPPQNFEDWLWKALDIPQFIRSLPPYEPSAAQPNEAGRPGTLTWNFINIVLTVEIPLRTGIPLNAISVGAVQ</sequence>